<gene>
    <name evidence="2" type="ORF">PACLA_8A006080</name>
</gene>
<dbReference type="OrthoDB" id="10338179at2759"/>
<dbReference type="Proteomes" id="UP001152795">
    <property type="component" value="Unassembled WGS sequence"/>
</dbReference>
<feature type="compositionally biased region" description="Basic residues" evidence="1">
    <location>
        <begin position="45"/>
        <end position="56"/>
    </location>
</feature>
<keyword evidence="3" id="KW-1185">Reference proteome</keyword>
<feature type="region of interest" description="Disordered" evidence="1">
    <location>
        <begin position="45"/>
        <end position="74"/>
    </location>
</feature>
<proteinExistence type="predicted"/>
<organism evidence="2 3">
    <name type="scientific">Paramuricea clavata</name>
    <name type="common">Red gorgonian</name>
    <name type="synonym">Violescent sea-whip</name>
    <dbReference type="NCBI Taxonomy" id="317549"/>
    <lineage>
        <taxon>Eukaryota</taxon>
        <taxon>Metazoa</taxon>
        <taxon>Cnidaria</taxon>
        <taxon>Anthozoa</taxon>
        <taxon>Octocorallia</taxon>
        <taxon>Malacalcyonacea</taxon>
        <taxon>Plexauridae</taxon>
        <taxon>Paramuricea</taxon>
    </lineage>
</organism>
<accession>A0A6S7H2D6</accession>
<evidence type="ECO:0000313" key="2">
    <source>
        <dbReference type="EMBL" id="CAB3998398.1"/>
    </source>
</evidence>
<evidence type="ECO:0000313" key="3">
    <source>
        <dbReference type="Proteomes" id="UP001152795"/>
    </source>
</evidence>
<evidence type="ECO:0000256" key="1">
    <source>
        <dbReference type="SAM" id="MobiDB-lite"/>
    </source>
</evidence>
<dbReference type="AlphaFoldDB" id="A0A6S7H2D6"/>
<comment type="caution">
    <text evidence="2">The sequence shown here is derived from an EMBL/GenBank/DDBJ whole genome shotgun (WGS) entry which is preliminary data.</text>
</comment>
<sequence>MVKRMFEQPRRADVLAGKQEITPITVLPPLPLAPISNIDCLSGKLGKKPTPPRKARTFPGAQSFNPLRPSSGEVPRKPYKFATLPPISQIDFLSSRTPADTNNNIKNDKFPISNVRCLNADEPNLRYEDFNDVLPSGRVAKKDFGIKPTDSEFIKLCKMNGRTNLLKEKEILNKSIAIGLPAREFKMTQRRTILRSPNEDWTPSDWVKFKVYGHKGQLR</sequence>
<reference evidence="2" key="1">
    <citation type="submission" date="2020-04" db="EMBL/GenBank/DDBJ databases">
        <authorList>
            <person name="Alioto T."/>
            <person name="Alioto T."/>
            <person name="Gomez Garrido J."/>
        </authorList>
    </citation>
    <scope>NUCLEOTIDE SEQUENCE</scope>
    <source>
        <strain evidence="2">A484AB</strain>
    </source>
</reference>
<dbReference type="EMBL" id="CACRXK020003343">
    <property type="protein sequence ID" value="CAB3998398.1"/>
    <property type="molecule type" value="Genomic_DNA"/>
</dbReference>
<protein>
    <submittedName>
        <fullName evidence="2">Uncharacterized protein</fullName>
    </submittedName>
</protein>
<name>A0A6S7H2D6_PARCT</name>